<sequence length="264" mass="31375">MSSERWSDEDHNRFVKALKTIGKNWKQIAIDVGTKNEQQCRTRGLIIFNRLQRHCWDEELKKILTPHQGYMPRDAIELKKREEKRLLKQQKKDQILEKKTQLQTKNSKLKTILASKKVDQGTTTDIIMNTQKIPITPCKPFRIDTSKPFMIINEKHHLYQKELKKINEEKEEEDPESDIIKVKRFKKIGKFEEDLILEQSIKVEDLIRVKDQDHSIIQSSQETCLLKYSQNSNNNNSRHLNNLKSLYQQALRKARKKYLQPSLR</sequence>
<dbReference type="PROSITE" id="PS50090">
    <property type="entry name" value="MYB_LIKE"/>
    <property type="match status" value="1"/>
</dbReference>
<keyword evidence="5" id="KW-1185">Reference proteome</keyword>
<evidence type="ECO:0000259" key="3">
    <source>
        <dbReference type="PROSITE" id="PS51294"/>
    </source>
</evidence>
<dbReference type="InterPro" id="IPR009057">
    <property type="entry name" value="Homeodomain-like_sf"/>
</dbReference>
<evidence type="ECO:0000259" key="1">
    <source>
        <dbReference type="PROSITE" id="PS50090"/>
    </source>
</evidence>
<dbReference type="PROSITE" id="PS51294">
    <property type="entry name" value="HTH_MYB"/>
    <property type="match status" value="1"/>
</dbReference>
<dbReference type="SUPFAM" id="SSF46689">
    <property type="entry name" value="Homeodomain-like"/>
    <property type="match status" value="1"/>
</dbReference>
<proteinExistence type="predicted"/>
<feature type="domain" description="Myb-like" evidence="1">
    <location>
        <begin position="1"/>
        <end position="43"/>
    </location>
</feature>
<dbReference type="OrthoDB" id="118550at2759"/>
<feature type="domain" description="SANT" evidence="2">
    <location>
        <begin position="1"/>
        <end position="56"/>
    </location>
</feature>
<dbReference type="Pfam" id="PF00249">
    <property type="entry name" value="Myb_DNA-binding"/>
    <property type="match status" value="1"/>
</dbReference>
<dbReference type="InterPro" id="IPR001005">
    <property type="entry name" value="SANT/Myb"/>
</dbReference>
<dbReference type="PROSITE" id="PS51293">
    <property type="entry name" value="SANT"/>
    <property type="match status" value="1"/>
</dbReference>
<dbReference type="InterPro" id="IPR017930">
    <property type="entry name" value="Myb_dom"/>
</dbReference>
<dbReference type="InParanoid" id="A0A078ATS7"/>
<dbReference type="AlphaFoldDB" id="A0A078ATS7"/>
<evidence type="ECO:0000313" key="5">
    <source>
        <dbReference type="Proteomes" id="UP000039865"/>
    </source>
</evidence>
<dbReference type="Gene3D" id="1.10.10.60">
    <property type="entry name" value="Homeodomain-like"/>
    <property type="match status" value="1"/>
</dbReference>
<keyword evidence="4" id="KW-0238">DNA-binding</keyword>
<organism evidence="4 5">
    <name type="scientific">Stylonychia lemnae</name>
    <name type="common">Ciliate</name>
    <dbReference type="NCBI Taxonomy" id="5949"/>
    <lineage>
        <taxon>Eukaryota</taxon>
        <taxon>Sar</taxon>
        <taxon>Alveolata</taxon>
        <taxon>Ciliophora</taxon>
        <taxon>Intramacronucleata</taxon>
        <taxon>Spirotrichea</taxon>
        <taxon>Stichotrichia</taxon>
        <taxon>Sporadotrichida</taxon>
        <taxon>Oxytrichidae</taxon>
        <taxon>Stylonychinae</taxon>
        <taxon>Stylonychia</taxon>
    </lineage>
</organism>
<dbReference type="GO" id="GO:0003677">
    <property type="term" value="F:DNA binding"/>
    <property type="evidence" value="ECO:0007669"/>
    <property type="project" value="UniProtKB-KW"/>
</dbReference>
<protein>
    <submittedName>
        <fullName evidence="4">Myb-like dna-binding shaqkyf class family protein</fullName>
    </submittedName>
</protein>
<name>A0A078ATS7_STYLE</name>
<dbReference type="InterPro" id="IPR017884">
    <property type="entry name" value="SANT_dom"/>
</dbReference>
<evidence type="ECO:0000259" key="2">
    <source>
        <dbReference type="PROSITE" id="PS51293"/>
    </source>
</evidence>
<gene>
    <name evidence="4" type="primary">Contig5181.g5552</name>
    <name evidence="4" type="ORF">STYLEM_14917</name>
</gene>
<dbReference type="Proteomes" id="UP000039865">
    <property type="component" value="Unassembled WGS sequence"/>
</dbReference>
<dbReference type="CDD" id="cd00167">
    <property type="entry name" value="SANT"/>
    <property type="match status" value="1"/>
</dbReference>
<accession>A0A078ATS7</accession>
<evidence type="ECO:0000313" key="4">
    <source>
        <dbReference type="EMBL" id="CDW85830.1"/>
    </source>
</evidence>
<dbReference type="EMBL" id="CCKQ01014083">
    <property type="protein sequence ID" value="CDW85830.1"/>
    <property type="molecule type" value="Genomic_DNA"/>
</dbReference>
<feature type="domain" description="HTH myb-type" evidence="3">
    <location>
        <begin position="1"/>
        <end position="52"/>
    </location>
</feature>
<reference evidence="4 5" key="1">
    <citation type="submission" date="2014-06" db="EMBL/GenBank/DDBJ databases">
        <authorList>
            <person name="Swart Estienne"/>
        </authorList>
    </citation>
    <scope>NUCLEOTIDE SEQUENCE [LARGE SCALE GENOMIC DNA]</scope>
    <source>
        <strain evidence="4 5">130c</strain>
    </source>
</reference>
<dbReference type="SMART" id="SM00717">
    <property type="entry name" value="SANT"/>
    <property type="match status" value="1"/>
</dbReference>